<gene>
    <name evidence="1" type="ORF">EDEG_00143</name>
</gene>
<sequence>MLDFTRHSIISQKSIIEFIPVKYLRILEYMQNDFDRWSPTTAKYKDYTAHEIFQNSQLFEFHIPLIHDDFVVYRRIKHPLLRIAVHRNAIIKSCEFNWENNVLIGADCTIFDNIYFGQNVTILDNTTVYQNSYIGEGTFIGNDSLIGSNTYIGNNNILKEKVIINEGHLPSKILDRIDVYRKYALVSFDAWFRTSMFHTIIDDQNFFDINCVIKPMVTIMSNNLFSLNCYVGSRSHIDIGNMFSQNIYLPRNFLVANYGCFKKFFRIKDKAFLSHTNGFEIYNGYFSYRECTIDSVDYRVKDRIFFQAGNLFSKIDSVFPRKKYKILFTT</sequence>
<accession>J8ZXE6</accession>
<dbReference type="SUPFAM" id="SSF51161">
    <property type="entry name" value="Trimeric LpxA-like enzymes"/>
    <property type="match status" value="1"/>
</dbReference>
<dbReference type="HOGENOM" id="CLU_735708_0_0_1"/>
<name>J8ZXE6_EDHAE</name>
<organism evidence="1 2">
    <name type="scientific">Edhazardia aedis (strain USNM 41457)</name>
    <name type="common">Microsporidian parasite</name>
    <dbReference type="NCBI Taxonomy" id="1003232"/>
    <lineage>
        <taxon>Eukaryota</taxon>
        <taxon>Fungi</taxon>
        <taxon>Fungi incertae sedis</taxon>
        <taxon>Microsporidia</taxon>
        <taxon>Edhazardia</taxon>
    </lineage>
</organism>
<keyword evidence="2" id="KW-1185">Reference proteome</keyword>
<dbReference type="AlphaFoldDB" id="J8ZXE6"/>
<dbReference type="Proteomes" id="UP000003163">
    <property type="component" value="Unassembled WGS sequence"/>
</dbReference>
<dbReference type="VEuPathDB" id="MicrosporidiaDB:EDEG_00143"/>
<comment type="caution">
    <text evidence="1">The sequence shown here is derived from an EMBL/GenBank/DDBJ whole genome shotgun (WGS) entry which is preliminary data.</text>
</comment>
<dbReference type="InParanoid" id="J8ZXE6"/>
<dbReference type="OrthoDB" id="424572at2759"/>
<dbReference type="Gene3D" id="2.160.10.10">
    <property type="entry name" value="Hexapeptide repeat proteins"/>
    <property type="match status" value="1"/>
</dbReference>
<dbReference type="STRING" id="1003232.J8ZXE6"/>
<dbReference type="InterPro" id="IPR011004">
    <property type="entry name" value="Trimer_LpxA-like_sf"/>
</dbReference>
<evidence type="ECO:0000313" key="1">
    <source>
        <dbReference type="EMBL" id="EJW04358.1"/>
    </source>
</evidence>
<proteinExistence type="predicted"/>
<reference evidence="1 2" key="1">
    <citation type="submission" date="2011-08" db="EMBL/GenBank/DDBJ databases">
        <authorList>
            <person name="Liu Z.J."/>
            <person name="Shi F.L."/>
            <person name="Lu J.Q."/>
            <person name="Li M."/>
            <person name="Wang Z.L."/>
        </authorList>
    </citation>
    <scope>NUCLEOTIDE SEQUENCE [LARGE SCALE GENOMIC DNA]</scope>
    <source>
        <strain evidence="1 2">USNM 41457</strain>
    </source>
</reference>
<dbReference type="EMBL" id="AFBI03000002">
    <property type="protein sequence ID" value="EJW04358.1"/>
    <property type="molecule type" value="Genomic_DNA"/>
</dbReference>
<protein>
    <submittedName>
        <fullName evidence="1">Uncharacterized protein</fullName>
    </submittedName>
</protein>
<reference evidence="2" key="2">
    <citation type="submission" date="2015-07" db="EMBL/GenBank/DDBJ databases">
        <title>Contrasting host-pathogen interactions and genome evolution in two generalist and specialist microsporidian pathogens of mosquitoes.</title>
        <authorList>
            <consortium name="The Broad Institute Genomics Platform"/>
            <consortium name="The Broad Institute Genome Sequencing Center for Infectious Disease"/>
            <person name="Cuomo C.A."/>
            <person name="Sanscrainte N.D."/>
            <person name="Goldberg J.M."/>
            <person name="Heiman D."/>
            <person name="Young S."/>
            <person name="Zeng Q."/>
            <person name="Becnel J.J."/>
            <person name="Birren B.W."/>
        </authorList>
    </citation>
    <scope>NUCLEOTIDE SEQUENCE [LARGE SCALE GENOMIC DNA]</scope>
    <source>
        <strain evidence="2">USNM 41457</strain>
    </source>
</reference>
<evidence type="ECO:0000313" key="2">
    <source>
        <dbReference type="Proteomes" id="UP000003163"/>
    </source>
</evidence>